<protein>
    <submittedName>
        <fullName evidence="1">Uncharacterized protein</fullName>
    </submittedName>
</protein>
<name>A0A3S9UB43_9CAUD</name>
<gene>
    <name evidence="1" type="primary">165</name>
    <name evidence="1" type="ORF">PBI_DUKE13_165</name>
</gene>
<evidence type="ECO:0000313" key="1">
    <source>
        <dbReference type="EMBL" id="AZS07502.1"/>
    </source>
</evidence>
<accession>A0A3S9UB43</accession>
<dbReference type="InterPro" id="IPR055850">
    <property type="entry name" value="DUF7427"/>
</dbReference>
<dbReference type="Pfam" id="PF24202">
    <property type="entry name" value="DUF7427"/>
    <property type="match status" value="1"/>
</dbReference>
<organism evidence="1 2">
    <name type="scientific">Mycobacterium phage Duke13</name>
    <dbReference type="NCBI Taxonomy" id="2499038"/>
    <lineage>
        <taxon>Viruses</taxon>
        <taxon>Duplodnaviria</taxon>
        <taxon>Heunggongvirae</taxon>
        <taxon>Uroviricota</taxon>
        <taxon>Caudoviricetes</taxon>
        <taxon>Omegavirus</taxon>
        <taxon>Omegavirus baka</taxon>
    </lineage>
</organism>
<proteinExistence type="predicted"/>
<dbReference type="Proteomes" id="UP000287876">
    <property type="component" value="Segment"/>
</dbReference>
<reference evidence="1 2" key="1">
    <citation type="submission" date="2018-12" db="EMBL/GenBank/DDBJ databases">
        <authorList>
            <person name="Betsko A.J."/>
            <person name="Stoner T.H."/>
            <person name="Garlena R.A."/>
            <person name="Russell D.A."/>
            <person name="Pope W.H."/>
            <person name="Jacobs-Sera D."/>
            <person name="Hatfull G.F."/>
        </authorList>
    </citation>
    <scope>NUCLEOTIDE SEQUENCE [LARGE SCALE GENOMIC DNA]</scope>
</reference>
<sequence>MHGGEQPGGPAISSLGVFNEGCCVNAREKWLQIIADIVEYELCADQGQLLSEEADRWIERSPVLARGIILGVGAALTLHLANAIPPKWDVISKGFFLWGRIRNS</sequence>
<dbReference type="EMBL" id="MK279849">
    <property type="protein sequence ID" value="AZS07502.1"/>
    <property type="molecule type" value="Genomic_DNA"/>
</dbReference>
<evidence type="ECO:0000313" key="2">
    <source>
        <dbReference type="Proteomes" id="UP000287876"/>
    </source>
</evidence>